<dbReference type="SMART" id="SM00184">
    <property type="entry name" value="RING"/>
    <property type="match status" value="1"/>
</dbReference>
<dbReference type="InterPro" id="IPR017907">
    <property type="entry name" value="Znf_RING_CS"/>
</dbReference>
<evidence type="ECO:0000256" key="2">
    <source>
        <dbReference type="ARBA" id="ARBA00022723"/>
    </source>
</evidence>
<keyword evidence="1" id="KW-0399">Innate immunity</keyword>
<evidence type="ECO:0000256" key="3">
    <source>
        <dbReference type="ARBA" id="ARBA00022771"/>
    </source>
</evidence>
<dbReference type="InterPro" id="IPR051051">
    <property type="entry name" value="E3_ubiq-ligase_TRIM/RNF"/>
</dbReference>
<dbReference type="Pfam" id="PF25600">
    <property type="entry name" value="TRIM_CC"/>
    <property type="match status" value="1"/>
</dbReference>
<evidence type="ECO:0000313" key="11">
    <source>
        <dbReference type="Ensembl" id="ENSNMLP00000035437.1"/>
    </source>
</evidence>
<dbReference type="GO" id="GO:0005737">
    <property type="term" value="C:cytoplasm"/>
    <property type="evidence" value="ECO:0007669"/>
    <property type="project" value="UniProtKB-ARBA"/>
</dbReference>
<evidence type="ECO:0008006" key="13">
    <source>
        <dbReference type="Google" id="ProtNLM"/>
    </source>
</evidence>
<dbReference type="Pfam" id="PF00622">
    <property type="entry name" value="SPRY"/>
    <property type="match status" value="1"/>
</dbReference>
<evidence type="ECO:0000256" key="4">
    <source>
        <dbReference type="ARBA" id="ARBA00022833"/>
    </source>
</evidence>
<evidence type="ECO:0000259" key="10">
    <source>
        <dbReference type="PROSITE" id="PS50188"/>
    </source>
</evidence>
<dbReference type="InterPro" id="IPR003877">
    <property type="entry name" value="SPRY_dom"/>
</dbReference>
<dbReference type="GO" id="GO:0008270">
    <property type="term" value="F:zinc ion binding"/>
    <property type="evidence" value="ECO:0007669"/>
    <property type="project" value="UniProtKB-KW"/>
</dbReference>
<reference evidence="11" key="2">
    <citation type="submission" date="2025-09" db="UniProtKB">
        <authorList>
            <consortium name="Ensembl"/>
        </authorList>
    </citation>
    <scope>IDENTIFICATION</scope>
</reference>
<dbReference type="Gene3D" id="2.60.120.920">
    <property type="match status" value="1"/>
</dbReference>
<dbReference type="CDD" id="cd13733">
    <property type="entry name" value="SPRY_PRY_C-I_1"/>
    <property type="match status" value="1"/>
</dbReference>
<evidence type="ECO:0000256" key="1">
    <source>
        <dbReference type="ARBA" id="ARBA00022588"/>
    </source>
</evidence>
<dbReference type="InterPro" id="IPR013083">
    <property type="entry name" value="Znf_RING/FYVE/PHD"/>
</dbReference>
<dbReference type="InterPro" id="IPR001841">
    <property type="entry name" value="Znf_RING"/>
</dbReference>
<evidence type="ECO:0000259" key="8">
    <source>
        <dbReference type="PROSITE" id="PS50089"/>
    </source>
</evidence>
<evidence type="ECO:0000256" key="5">
    <source>
        <dbReference type="ARBA" id="ARBA00022859"/>
    </source>
</evidence>
<dbReference type="SMART" id="SM00449">
    <property type="entry name" value="SPRY"/>
    <property type="match status" value="1"/>
</dbReference>
<keyword evidence="12" id="KW-1185">Reference proteome</keyword>
<feature type="domain" description="RING-type" evidence="8">
    <location>
        <begin position="13"/>
        <end position="53"/>
    </location>
</feature>
<dbReference type="SMART" id="SM00336">
    <property type="entry name" value="BBOX"/>
    <property type="match status" value="1"/>
</dbReference>
<dbReference type="FunFam" id="2.60.120.920:FF:000004">
    <property type="entry name" value="Butyrophilin subfamily 1 member A1"/>
    <property type="match status" value="1"/>
</dbReference>
<dbReference type="SMART" id="SM00589">
    <property type="entry name" value="PRY"/>
    <property type="match status" value="1"/>
</dbReference>
<keyword evidence="2" id="KW-0479">Metal-binding</keyword>
<keyword evidence="5" id="KW-0391">Immunity</keyword>
<name>A0A8C6UJC4_9GOBI</name>
<dbReference type="PROSITE" id="PS50089">
    <property type="entry name" value="ZF_RING_2"/>
    <property type="match status" value="1"/>
</dbReference>
<dbReference type="InterPro" id="IPR006574">
    <property type="entry name" value="PRY"/>
</dbReference>
<dbReference type="Pfam" id="PF13765">
    <property type="entry name" value="PRY"/>
    <property type="match status" value="1"/>
</dbReference>
<dbReference type="SUPFAM" id="SSF49899">
    <property type="entry name" value="Concanavalin A-like lectins/glucanases"/>
    <property type="match status" value="1"/>
</dbReference>
<dbReference type="PROSITE" id="PS50188">
    <property type="entry name" value="B302_SPRY"/>
    <property type="match status" value="1"/>
</dbReference>
<evidence type="ECO:0000256" key="6">
    <source>
        <dbReference type="PROSITE-ProRule" id="PRU00024"/>
    </source>
</evidence>
<dbReference type="SUPFAM" id="SSF57850">
    <property type="entry name" value="RING/U-box"/>
    <property type="match status" value="1"/>
</dbReference>
<dbReference type="Pfam" id="PF13445">
    <property type="entry name" value="zf-RING_UBOX"/>
    <property type="match status" value="1"/>
</dbReference>
<feature type="coiled-coil region" evidence="7">
    <location>
        <begin position="246"/>
        <end position="287"/>
    </location>
</feature>
<dbReference type="InterPro" id="IPR001870">
    <property type="entry name" value="B30.2/SPRY"/>
</dbReference>
<feature type="domain" description="B30.2/SPRY" evidence="10">
    <location>
        <begin position="333"/>
        <end position="529"/>
    </location>
</feature>
<keyword evidence="7" id="KW-0175">Coiled coil</keyword>
<evidence type="ECO:0000313" key="12">
    <source>
        <dbReference type="Proteomes" id="UP000694523"/>
    </source>
</evidence>
<dbReference type="InterPro" id="IPR013320">
    <property type="entry name" value="ConA-like_dom_sf"/>
</dbReference>
<accession>A0A8C6UJC4</accession>
<dbReference type="InterPro" id="IPR058030">
    <property type="entry name" value="TRIM8/14/16/25/29/45/65_CC"/>
</dbReference>
<dbReference type="CDD" id="cd19802">
    <property type="entry name" value="Bbox1_TRIM8-like"/>
    <property type="match status" value="1"/>
</dbReference>
<evidence type="ECO:0000259" key="9">
    <source>
        <dbReference type="PROSITE" id="PS50119"/>
    </source>
</evidence>
<dbReference type="PRINTS" id="PR01407">
    <property type="entry name" value="BUTYPHLNCDUF"/>
</dbReference>
<reference evidence="11" key="1">
    <citation type="submission" date="2025-08" db="UniProtKB">
        <authorList>
            <consortium name="Ensembl"/>
        </authorList>
    </citation>
    <scope>IDENTIFICATION</scope>
</reference>
<organism evidence="11 12">
    <name type="scientific">Neogobius melanostomus</name>
    <name type="common">round goby</name>
    <dbReference type="NCBI Taxonomy" id="47308"/>
    <lineage>
        <taxon>Eukaryota</taxon>
        <taxon>Metazoa</taxon>
        <taxon>Chordata</taxon>
        <taxon>Craniata</taxon>
        <taxon>Vertebrata</taxon>
        <taxon>Euteleostomi</taxon>
        <taxon>Actinopterygii</taxon>
        <taxon>Neopterygii</taxon>
        <taxon>Teleostei</taxon>
        <taxon>Neoteleostei</taxon>
        <taxon>Acanthomorphata</taxon>
        <taxon>Gobiaria</taxon>
        <taxon>Gobiiformes</taxon>
        <taxon>Gobioidei</taxon>
        <taxon>Gobiidae</taxon>
        <taxon>Benthophilinae</taxon>
        <taxon>Neogobiini</taxon>
        <taxon>Neogobius</taxon>
    </lineage>
</organism>
<dbReference type="GO" id="GO:0045087">
    <property type="term" value="P:innate immune response"/>
    <property type="evidence" value="ECO:0007669"/>
    <property type="project" value="UniProtKB-KW"/>
</dbReference>
<dbReference type="Pfam" id="PF00643">
    <property type="entry name" value="zf-B_box"/>
    <property type="match status" value="1"/>
</dbReference>
<keyword evidence="3 6" id="KW-0863">Zinc-finger</keyword>
<dbReference type="AlphaFoldDB" id="A0A8C6UJC4"/>
<sequence>MAAAVGSEDEFRCSICLDLFRNPVTTPCGHNFCKTCITVNWDLNYPHECPLCKECFYSRPTLKTNTLVSEMVAKIRSSHKARAGAGDVSCDVCPEPRLKAMKSCLDCEASYCQNHFEAHLTLPRLKTHDLIGPVQNLNERICPIDRRPIKRFCRTDQSYICDVCFVLFHKKHEVVSLKEEWEHRKSSLNDTQTKCQRMVKQRRQTIQRIQCDLELAQTVADRETSRGLTVFSALTLCVQNSLDQFLDRVQEKKKQTQKQAKDLIRQLKQEIRELEKTNSEVDQLQHSEDHFHLLHHCTGLTLPAGLKDWSSVKIKPETCKVSVTQALSELKELMNAEMNKHDLEKVQKFKVDVTLDPATAHPSLALSADLKQVHHTDEMQKLPDSPLRFTDSPGVLGKQSFSKQRFYFELQVRGKSEWDIGVALESVNRNGSVSLHPNSGYWSIALREGSKYYSCTGDCLAPRSAPQKVGVYVDYDKGLVSFYDVDTADLLHSFTKCRFTQKLLLFCCPGSNYEGTNSSPLVLTGAEDLGNPPKKQKL</sequence>
<evidence type="ECO:0000256" key="7">
    <source>
        <dbReference type="SAM" id="Coils"/>
    </source>
</evidence>
<dbReference type="CDD" id="cd19769">
    <property type="entry name" value="Bbox2_TRIM16-like"/>
    <property type="match status" value="1"/>
</dbReference>
<protein>
    <recommendedName>
        <fullName evidence="13">E3 ubiquitin-protein ligase TRIM39-like</fullName>
    </recommendedName>
</protein>
<dbReference type="InterPro" id="IPR003879">
    <property type="entry name" value="Butyrophylin_SPRY"/>
</dbReference>
<dbReference type="PANTHER" id="PTHR25465">
    <property type="entry name" value="B-BOX DOMAIN CONTAINING"/>
    <property type="match status" value="1"/>
</dbReference>
<dbReference type="Gene3D" id="4.10.830.40">
    <property type="match status" value="1"/>
</dbReference>
<dbReference type="Proteomes" id="UP000694523">
    <property type="component" value="Unplaced"/>
</dbReference>
<dbReference type="Ensembl" id="ENSNMLT00000039469.1">
    <property type="protein sequence ID" value="ENSNMLP00000035437.1"/>
    <property type="gene ID" value="ENSNMLG00000021995.1"/>
</dbReference>
<dbReference type="SUPFAM" id="SSF57845">
    <property type="entry name" value="B-box zinc-binding domain"/>
    <property type="match status" value="1"/>
</dbReference>
<dbReference type="PANTHER" id="PTHR25465:SF32">
    <property type="entry name" value="BLOODTHIRSTY-RELATED GENE FAMILY, MEMBER 16 ISOFORM X1-RELATED"/>
    <property type="match status" value="1"/>
</dbReference>
<feature type="domain" description="B box-type" evidence="9">
    <location>
        <begin position="137"/>
        <end position="177"/>
    </location>
</feature>
<dbReference type="PROSITE" id="PS50119">
    <property type="entry name" value="ZF_BBOX"/>
    <property type="match status" value="1"/>
</dbReference>
<keyword evidence="4" id="KW-0862">Zinc</keyword>
<proteinExistence type="predicted"/>
<dbReference type="Gene3D" id="3.30.40.10">
    <property type="entry name" value="Zinc/RING finger domain, C3HC4 (zinc finger)"/>
    <property type="match status" value="1"/>
</dbReference>
<dbReference type="InterPro" id="IPR043136">
    <property type="entry name" value="B30.2/SPRY_sf"/>
</dbReference>
<dbReference type="InterPro" id="IPR000315">
    <property type="entry name" value="Znf_B-box"/>
</dbReference>
<dbReference type="Gene3D" id="3.30.160.60">
    <property type="entry name" value="Classic Zinc Finger"/>
    <property type="match status" value="1"/>
</dbReference>
<dbReference type="InterPro" id="IPR027370">
    <property type="entry name" value="Znf-RING_euk"/>
</dbReference>
<dbReference type="PROSITE" id="PS00518">
    <property type="entry name" value="ZF_RING_1"/>
    <property type="match status" value="1"/>
</dbReference>